<reference evidence="1 3" key="1">
    <citation type="submission" date="2019-03" db="EMBL/GenBank/DDBJ databases">
        <title>Deep-cultivation of Planctomycetes and their phenomic and genomic characterization uncovers novel biology.</title>
        <authorList>
            <person name="Wiegand S."/>
            <person name="Jogler M."/>
            <person name="Boedeker C."/>
            <person name="Pinto D."/>
            <person name="Vollmers J."/>
            <person name="Rivas-Marin E."/>
            <person name="Kohn T."/>
            <person name="Peeters S.H."/>
            <person name="Heuer A."/>
            <person name="Rast P."/>
            <person name="Oberbeckmann S."/>
            <person name="Bunk B."/>
            <person name="Jeske O."/>
            <person name="Meyerdierks A."/>
            <person name="Storesund J.E."/>
            <person name="Kallscheuer N."/>
            <person name="Luecker S."/>
            <person name="Lage O.M."/>
            <person name="Pohl T."/>
            <person name="Merkel B.J."/>
            <person name="Hornburger P."/>
            <person name="Mueller R.-W."/>
            <person name="Bruemmer F."/>
            <person name="Labrenz M."/>
            <person name="Spormann A.M."/>
            <person name="Op den Camp H."/>
            <person name="Overmann J."/>
            <person name="Amann R."/>
            <person name="Jetten M.S.M."/>
            <person name="Mascher T."/>
            <person name="Medema M.H."/>
            <person name="Devos D.P."/>
            <person name="Kaster A.-K."/>
            <person name="Ovreas L."/>
            <person name="Rohde M."/>
            <person name="Galperin M.Y."/>
            <person name="Jogler C."/>
        </authorList>
    </citation>
    <scope>NUCLEOTIDE SEQUENCE [LARGE SCALE GENOMIC DNA]</scope>
    <source>
        <strain evidence="1 3">Enr10</strain>
        <strain evidence="2 4">Pan153</strain>
    </source>
</reference>
<dbReference type="Proteomes" id="UP000315647">
    <property type="component" value="Chromosome"/>
</dbReference>
<protein>
    <submittedName>
        <fullName evidence="1">Uncharacterized protein</fullName>
    </submittedName>
</protein>
<dbReference type="EMBL" id="CP037421">
    <property type="protein sequence ID" value="QDT25369.1"/>
    <property type="molecule type" value="Genomic_DNA"/>
</dbReference>
<sequence length="285" mass="32221">MKRFLKKKIVITVIFCLTAGWMVLALNAEVEQNARRFDSDRAVEINEVAEASDDALLSNVAEFQTELPATTTVKQTFYPVLTAAEQQIQEMLQTRVDVDFQKVSLAEALDTLQKQHQLNLVLSPQQQYDLEQAEEWTISVSVKGITLGSALEQVLKPYDLTYTVDQDMLKIMSNYEASQIFKVRLYPVTDLCRSHEDYEQLREVIRNARLGNWKPDGLDKLDPPIIGFGGGHVSAEGYQFSGGTISILPQTGSLVISQNYHTHQKVVDFLNLLRQVKQEASLKQK</sequence>
<evidence type="ECO:0000313" key="4">
    <source>
        <dbReference type="Proteomes" id="UP000320839"/>
    </source>
</evidence>
<proteinExistence type="predicted"/>
<gene>
    <name evidence="1" type="ORF">Enr10x_06640</name>
    <name evidence="2" type="ORF">Pan153_32340</name>
</gene>
<organism evidence="1 3">
    <name type="scientific">Gimesia panareensis</name>
    <dbReference type="NCBI Taxonomy" id="2527978"/>
    <lineage>
        <taxon>Bacteria</taxon>
        <taxon>Pseudomonadati</taxon>
        <taxon>Planctomycetota</taxon>
        <taxon>Planctomycetia</taxon>
        <taxon>Planctomycetales</taxon>
        <taxon>Planctomycetaceae</taxon>
        <taxon>Gimesia</taxon>
    </lineage>
</organism>
<name>A0A517Q165_9PLAN</name>
<evidence type="ECO:0000313" key="1">
    <source>
        <dbReference type="EMBL" id="QDT25369.1"/>
    </source>
</evidence>
<evidence type="ECO:0000313" key="2">
    <source>
        <dbReference type="EMBL" id="QDV18575.1"/>
    </source>
</evidence>
<dbReference type="Gene3D" id="3.55.50.30">
    <property type="match status" value="1"/>
</dbReference>
<dbReference type="Proteomes" id="UP000320839">
    <property type="component" value="Chromosome"/>
</dbReference>
<keyword evidence="3" id="KW-1185">Reference proteome</keyword>
<dbReference type="RefSeq" id="WP_145103951.1">
    <property type="nucleotide sequence ID" value="NZ_CP036277.1"/>
</dbReference>
<accession>A0A518FQK3</accession>
<accession>A0A518A0T2</accession>
<dbReference type="AlphaFoldDB" id="A0A517Q165"/>
<accession>A0A517Q165</accession>
<evidence type="ECO:0000313" key="3">
    <source>
        <dbReference type="Proteomes" id="UP000315647"/>
    </source>
</evidence>
<dbReference type="EMBL" id="CP036317">
    <property type="protein sequence ID" value="QDV18575.1"/>
    <property type="molecule type" value="Genomic_DNA"/>
</dbReference>